<comment type="similarity">
    <text evidence="4">Belongs to the L/F-transferase family.</text>
</comment>
<sequence>MIPCLRPDQTPHFPSVHRALRDPDGLLAAGGSLSPDWILTAYRHGIFPWFSAEDPILWWSPDPRMVLVPGEERITASLRKTLRRGHYEIRCDTAFADVMDACAAPRAGASGTWIVEEMRTAYCRLHELGWAHSVETWMDGELVGGLYGMAIGRAFFGESMFHRRTDASKIAFAHLARLLARENYAILDCQMSTGHLASLGAVEVSRSHFVAGLSVWTRHATPGRWRPDFAAADWSR</sequence>
<dbReference type="SUPFAM" id="SSF55729">
    <property type="entry name" value="Acyl-CoA N-acyltransferases (Nat)"/>
    <property type="match status" value="1"/>
</dbReference>
<comment type="subcellular location">
    <subcellularLocation>
        <location evidence="4">Cytoplasm</location>
    </subcellularLocation>
</comment>
<dbReference type="InterPro" id="IPR004616">
    <property type="entry name" value="Leu/Phe-tRNA_Trfase"/>
</dbReference>
<reference evidence="5 6" key="1">
    <citation type="submission" date="2024-07" db="EMBL/GenBank/DDBJ databases">
        <title>Uliginosibacterium paludis KCTC:42655.</title>
        <authorList>
            <person name="Kim M.K."/>
        </authorList>
    </citation>
    <scope>NUCLEOTIDE SEQUENCE [LARGE SCALE GENOMIC DNA]</scope>
    <source>
        <strain evidence="5 6">KCTC 42655</strain>
    </source>
</reference>
<protein>
    <recommendedName>
        <fullName evidence="4">Leucyl/phenylalanyl-tRNA--protein transferase</fullName>
        <ecNumber evidence="4">2.3.2.6</ecNumber>
    </recommendedName>
    <alternativeName>
        <fullName evidence="4">L/F-transferase</fullName>
    </alternativeName>
    <alternativeName>
        <fullName evidence="4">Leucyltransferase</fullName>
    </alternativeName>
    <alternativeName>
        <fullName evidence="4">Phenyalanyltransferase</fullName>
    </alternativeName>
</protein>
<organism evidence="5 6">
    <name type="scientific">Uliginosibacterium paludis</name>
    <dbReference type="NCBI Taxonomy" id="1615952"/>
    <lineage>
        <taxon>Bacteria</taxon>
        <taxon>Pseudomonadati</taxon>
        <taxon>Pseudomonadota</taxon>
        <taxon>Betaproteobacteria</taxon>
        <taxon>Rhodocyclales</taxon>
        <taxon>Zoogloeaceae</taxon>
        <taxon>Uliginosibacterium</taxon>
    </lineage>
</organism>
<dbReference type="Proteomes" id="UP001548590">
    <property type="component" value="Unassembled WGS sequence"/>
</dbReference>
<dbReference type="EC" id="2.3.2.6" evidence="4"/>
<dbReference type="PANTHER" id="PTHR30098:SF2">
    <property type="entry name" value="LEUCYL_PHENYLALANYL-TRNA--PROTEIN TRANSFERASE"/>
    <property type="match status" value="1"/>
</dbReference>
<dbReference type="InterPro" id="IPR042203">
    <property type="entry name" value="Leu/Phe-tRNA_Trfase_C"/>
</dbReference>
<evidence type="ECO:0000256" key="4">
    <source>
        <dbReference type="HAMAP-Rule" id="MF_00688"/>
    </source>
</evidence>
<dbReference type="HAMAP" id="MF_00688">
    <property type="entry name" value="Leu_Phe_trans"/>
    <property type="match status" value="1"/>
</dbReference>
<keyword evidence="3 4" id="KW-0012">Acyltransferase</keyword>
<comment type="caution">
    <text evidence="5">The sequence shown here is derived from an EMBL/GenBank/DDBJ whole genome shotgun (WGS) entry which is preliminary data.</text>
</comment>
<evidence type="ECO:0000313" key="6">
    <source>
        <dbReference type="Proteomes" id="UP001548590"/>
    </source>
</evidence>
<comment type="catalytic activity">
    <reaction evidence="4">
        <text>N-terminal L-lysyl-[protein] + L-leucyl-tRNA(Leu) = N-terminal L-leucyl-L-lysyl-[protein] + tRNA(Leu) + H(+)</text>
        <dbReference type="Rhea" id="RHEA:12340"/>
        <dbReference type="Rhea" id="RHEA-COMP:9613"/>
        <dbReference type="Rhea" id="RHEA-COMP:9622"/>
        <dbReference type="Rhea" id="RHEA-COMP:12670"/>
        <dbReference type="Rhea" id="RHEA-COMP:12671"/>
        <dbReference type="ChEBI" id="CHEBI:15378"/>
        <dbReference type="ChEBI" id="CHEBI:65249"/>
        <dbReference type="ChEBI" id="CHEBI:78442"/>
        <dbReference type="ChEBI" id="CHEBI:78494"/>
        <dbReference type="ChEBI" id="CHEBI:133043"/>
        <dbReference type="EC" id="2.3.2.6"/>
    </reaction>
</comment>
<dbReference type="GO" id="GO:0008914">
    <property type="term" value="F:leucyl-tRNA--protein transferase activity"/>
    <property type="evidence" value="ECO:0007669"/>
    <property type="project" value="UniProtKB-EC"/>
</dbReference>
<dbReference type="EMBL" id="JBEWLZ010000002">
    <property type="protein sequence ID" value="MET1489030.1"/>
    <property type="molecule type" value="Genomic_DNA"/>
</dbReference>
<comment type="catalytic activity">
    <reaction evidence="4">
        <text>N-terminal L-arginyl-[protein] + L-leucyl-tRNA(Leu) = N-terminal L-leucyl-L-arginyl-[protein] + tRNA(Leu) + H(+)</text>
        <dbReference type="Rhea" id="RHEA:50416"/>
        <dbReference type="Rhea" id="RHEA-COMP:9613"/>
        <dbReference type="Rhea" id="RHEA-COMP:9622"/>
        <dbReference type="Rhea" id="RHEA-COMP:12672"/>
        <dbReference type="Rhea" id="RHEA-COMP:12673"/>
        <dbReference type="ChEBI" id="CHEBI:15378"/>
        <dbReference type="ChEBI" id="CHEBI:64719"/>
        <dbReference type="ChEBI" id="CHEBI:78442"/>
        <dbReference type="ChEBI" id="CHEBI:78494"/>
        <dbReference type="ChEBI" id="CHEBI:133044"/>
        <dbReference type="EC" id="2.3.2.6"/>
    </reaction>
</comment>
<dbReference type="Gene3D" id="3.40.630.70">
    <property type="entry name" value="Leucyl/phenylalanyl-tRNA-protein transferase, C-terminal domain"/>
    <property type="match status" value="1"/>
</dbReference>
<dbReference type="NCBIfam" id="TIGR00667">
    <property type="entry name" value="aat"/>
    <property type="match status" value="1"/>
</dbReference>
<keyword evidence="1 4" id="KW-0963">Cytoplasm</keyword>
<evidence type="ECO:0000256" key="2">
    <source>
        <dbReference type="ARBA" id="ARBA00022679"/>
    </source>
</evidence>
<name>A0ABV2CMA2_9RHOO</name>
<evidence type="ECO:0000313" key="5">
    <source>
        <dbReference type="EMBL" id="MET1489030.1"/>
    </source>
</evidence>
<dbReference type="Gene3D" id="3.30.70.3550">
    <property type="entry name" value="Leucyl/phenylalanyl-tRNA-protein transferase, N-terminal domain"/>
    <property type="match status" value="1"/>
</dbReference>
<evidence type="ECO:0000256" key="3">
    <source>
        <dbReference type="ARBA" id="ARBA00023315"/>
    </source>
</evidence>
<keyword evidence="2 4" id="KW-0808">Transferase</keyword>
<comment type="function">
    <text evidence="4">Functions in the N-end rule pathway of protein degradation where it conjugates Leu, Phe and, less efficiently, Met from aminoacyl-tRNAs to the N-termini of proteins containing an N-terminal arginine or lysine.</text>
</comment>
<dbReference type="Pfam" id="PF03588">
    <property type="entry name" value="Leu_Phe_trans"/>
    <property type="match status" value="1"/>
</dbReference>
<dbReference type="PANTHER" id="PTHR30098">
    <property type="entry name" value="LEUCYL/PHENYLALANYL-TRNA--PROTEIN TRANSFERASE"/>
    <property type="match status" value="1"/>
</dbReference>
<dbReference type="InterPro" id="IPR042221">
    <property type="entry name" value="Leu/Phe-tRNA_Trfase_N"/>
</dbReference>
<accession>A0ABV2CMA2</accession>
<keyword evidence="6" id="KW-1185">Reference proteome</keyword>
<comment type="catalytic activity">
    <reaction evidence="4">
        <text>L-phenylalanyl-tRNA(Phe) + an N-terminal L-alpha-aminoacyl-[protein] = an N-terminal L-phenylalanyl-L-alpha-aminoacyl-[protein] + tRNA(Phe)</text>
        <dbReference type="Rhea" id="RHEA:43632"/>
        <dbReference type="Rhea" id="RHEA-COMP:9668"/>
        <dbReference type="Rhea" id="RHEA-COMP:9699"/>
        <dbReference type="Rhea" id="RHEA-COMP:10636"/>
        <dbReference type="Rhea" id="RHEA-COMP:10637"/>
        <dbReference type="ChEBI" id="CHEBI:78442"/>
        <dbReference type="ChEBI" id="CHEBI:78531"/>
        <dbReference type="ChEBI" id="CHEBI:78597"/>
        <dbReference type="ChEBI" id="CHEBI:83561"/>
        <dbReference type="EC" id="2.3.2.6"/>
    </reaction>
</comment>
<dbReference type="RefSeq" id="WP_345924136.1">
    <property type="nucleotide sequence ID" value="NZ_JBDIVF010000001.1"/>
</dbReference>
<dbReference type="InterPro" id="IPR016181">
    <property type="entry name" value="Acyl_CoA_acyltransferase"/>
</dbReference>
<proteinExistence type="inferred from homology"/>
<gene>
    <name evidence="4 5" type="primary">aat</name>
    <name evidence="5" type="ORF">ABVT11_04275</name>
</gene>
<evidence type="ECO:0000256" key="1">
    <source>
        <dbReference type="ARBA" id="ARBA00022490"/>
    </source>
</evidence>